<organism evidence="2 3">
    <name type="scientific">Williamsia phyllosphaerae</name>
    <dbReference type="NCBI Taxonomy" id="885042"/>
    <lineage>
        <taxon>Bacteria</taxon>
        <taxon>Bacillati</taxon>
        <taxon>Actinomycetota</taxon>
        <taxon>Actinomycetes</taxon>
        <taxon>Mycobacteriales</taxon>
        <taxon>Nocardiaceae</taxon>
        <taxon>Williamsia</taxon>
    </lineage>
</organism>
<evidence type="ECO:0000256" key="1">
    <source>
        <dbReference type="SAM" id="MobiDB-lite"/>
    </source>
</evidence>
<evidence type="ECO:0008006" key="4">
    <source>
        <dbReference type="Google" id="ProtNLM"/>
    </source>
</evidence>
<reference evidence="3" key="1">
    <citation type="journal article" date="2019" name="Int. J. Syst. Evol. Microbiol.">
        <title>The Global Catalogue of Microorganisms (GCM) 10K type strain sequencing project: providing services to taxonomists for standard genome sequencing and annotation.</title>
        <authorList>
            <consortium name="The Broad Institute Genomics Platform"/>
            <consortium name="The Broad Institute Genome Sequencing Center for Infectious Disease"/>
            <person name="Wu L."/>
            <person name="Ma J."/>
        </authorList>
    </citation>
    <scope>NUCLEOTIDE SEQUENCE [LARGE SCALE GENOMIC DNA]</scope>
    <source>
        <strain evidence="3">CCM 7855</strain>
    </source>
</reference>
<protein>
    <recommendedName>
        <fullName evidence="4">Lipoprotein</fullName>
    </recommendedName>
</protein>
<keyword evidence="3" id="KW-1185">Reference proteome</keyword>
<evidence type="ECO:0000313" key="2">
    <source>
        <dbReference type="EMBL" id="GGF35588.1"/>
    </source>
</evidence>
<evidence type="ECO:0000313" key="3">
    <source>
        <dbReference type="Proteomes" id="UP000632454"/>
    </source>
</evidence>
<dbReference type="Proteomes" id="UP000632454">
    <property type="component" value="Unassembled WGS sequence"/>
</dbReference>
<proteinExistence type="predicted"/>
<name>A0ABQ1V2I5_9NOCA</name>
<comment type="caution">
    <text evidence="2">The sequence shown here is derived from an EMBL/GenBank/DDBJ whole genome shotgun (WGS) entry which is preliminary data.</text>
</comment>
<accession>A0ABQ1V2I5</accession>
<dbReference type="EMBL" id="BMCS01000002">
    <property type="protein sequence ID" value="GGF35588.1"/>
    <property type="molecule type" value="Genomic_DNA"/>
</dbReference>
<sequence>MSVPPGEVESSPETQDGLPGCDWSLGAGDSHLELSVTKPVDAEALRQAATETFPVGPSAKGYVTVPGLLDSCQASVSSDKTPAGYLLQYRLRTYDDRFAGCQPATQQVAKVLEGLKW</sequence>
<gene>
    <name evidence="2" type="ORF">GCM10007298_34240</name>
</gene>
<feature type="region of interest" description="Disordered" evidence="1">
    <location>
        <begin position="1"/>
        <end position="26"/>
    </location>
</feature>